<protein>
    <recommendedName>
        <fullName evidence="2">RING-type E3 ubiquitin transferase</fullName>
        <ecNumber evidence="2">2.3.2.27</ecNumber>
    </recommendedName>
</protein>
<feature type="domain" description="RING-type" evidence="10">
    <location>
        <begin position="73"/>
        <end position="114"/>
    </location>
</feature>
<dbReference type="GO" id="GO:0008270">
    <property type="term" value="F:zinc ion binding"/>
    <property type="evidence" value="ECO:0007669"/>
    <property type="project" value="UniProtKB-KW"/>
</dbReference>
<dbReference type="OMA" id="EHLHGAM"/>
<dbReference type="GO" id="GO:0061630">
    <property type="term" value="F:ubiquitin protein ligase activity"/>
    <property type="evidence" value="ECO:0007669"/>
    <property type="project" value="UniProtKB-EC"/>
</dbReference>
<evidence type="ECO:0000259" key="10">
    <source>
        <dbReference type="PROSITE" id="PS50089"/>
    </source>
</evidence>
<dbReference type="InterPro" id="IPR001841">
    <property type="entry name" value="Znf_RING"/>
</dbReference>
<dbReference type="GeneID" id="108666725"/>
<keyword evidence="6" id="KW-0833">Ubl conjugation pathway</keyword>
<evidence type="ECO:0000256" key="5">
    <source>
        <dbReference type="ARBA" id="ARBA00022771"/>
    </source>
</evidence>
<evidence type="ECO:0000256" key="6">
    <source>
        <dbReference type="ARBA" id="ARBA00022786"/>
    </source>
</evidence>
<evidence type="ECO:0000313" key="12">
    <source>
        <dbReference type="RefSeq" id="XP_018009129.1"/>
    </source>
</evidence>
<dbReference type="PANTHER" id="PTHR15710">
    <property type="entry name" value="E3 UBIQUITIN-PROTEIN LIGASE PRAJA"/>
    <property type="match status" value="1"/>
</dbReference>
<dbReference type="SUPFAM" id="SSF57850">
    <property type="entry name" value="RING/U-box"/>
    <property type="match status" value="1"/>
</dbReference>
<evidence type="ECO:0000256" key="7">
    <source>
        <dbReference type="ARBA" id="ARBA00022833"/>
    </source>
</evidence>
<dbReference type="PANTHER" id="PTHR15710:SF243">
    <property type="entry name" value="E3 UBIQUITIN-PROTEIN LIGASE PRAJA-2 ISOFORM X1"/>
    <property type="match status" value="1"/>
</dbReference>
<keyword evidence="5 9" id="KW-0863">Zinc-finger</keyword>
<dbReference type="Pfam" id="PF13639">
    <property type="entry name" value="zf-RING_2"/>
    <property type="match status" value="1"/>
</dbReference>
<dbReference type="KEGG" id="hazt:108666725"/>
<dbReference type="RefSeq" id="XP_018009129.1">
    <property type="nucleotide sequence ID" value="XM_018153640.2"/>
</dbReference>
<dbReference type="PROSITE" id="PS50089">
    <property type="entry name" value="ZF_RING_2"/>
    <property type="match status" value="1"/>
</dbReference>
<dbReference type="AlphaFoldDB" id="A0A8B7N772"/>
<keyword evidence="4" id="KW-0479">Metal-binding</keyword>
<name>A0A8B7N772_HYAAZ</name>
<dbReference type="GO" id="GO:0005737">
    <property type="term" value="C:cytoplasm"/>
    <property type="evidence" value="ECO:0007669"/>
    <property type="project" value="TreeGrafter"/>
</dbReference>
<sequence>MSSYFSEHDCSGGEVPNHFLDFARLIATGGYWEQVGLQYNDLFGHKPPPPTSRAVIADLETITIDEAGTSQQCPVCLKQYELSEKCHQLPCKHLFHITCVLPWLNKTNSCPMCRHELKTDDEAYEEYKLRKKNEAERKAQLETLHDSMFS</sequence>
<evidence type="ECO:0000256" key="1">
    <source>
        <dbReference type="ARBA" id="ARBA00000900"/>
    </source>
</evidence>
<keyword evidence="11" id="KW-1185">Reference proteome</keyword>
<dbReference type="Gene3D" id="3.30.40.10">
    <property type="entry name" value="Zinc/RING finger domain, C3HC4 (zinc finger)"/>
    <property type="match status" value="1"/>
</dbReference>
<dbReference type="EC" id="2.3.2.27" evidence="2"/>
<organism evidence="11 12">
    <name type="scientific">Hyalella azteca</name>
    <name type="common">Amphipod</name>
    <dbReference type="NCBI Taxonomy" id="294128"/>
    <lineage>
        <taxon>Eukaryota</taxon>
        <taxon>Metazoa</taxon>
        <taxon>Ecdysozoa</taxon>
        <taxon>Arthropoda</taxon>
        <taxon>Crustacea</taxon>
        <taxon>Multicrustacea</taxon>
        <taxon>Malacostraca</taxon>
        <taxon>Eumalacostraca</taxon>
        <taxon>Peracarida</taxon>
        <taxon>Amphipoda</taxon>
        <taxon>Senticaudata</taxon>
        <taxon>Talitrida</taxon>
        <taxon>Talitroidea</taxon>
        <taxon>Hyalellidae</taxon>
        <taxon>Hyalella</taxon>
    </lineage>
</organism>
<dbReference type="OrthoDB" id="21204at2759"/>
<accession>A0A8B7N772</accession>
<evidence type="ECO:0000256" key="4">
    <source>
        <dbReference type="ARBA" id="ARBA00022723"/>
    </source>
</evidence>
<evidence type="ECO:0000313" key="11">
    <source>
        <dbReference type="Proteomes" id="UP000694843"/>
    </source>
</evidence>
<dbReference type="SMART" id="SM00184">
    <property type="entry name" value="RING"/>
    <property type="match status" value="1"/>
</dbReference>
<keyword evidence="3" id="KW-0808">Transferase</keyword>
<keyword evidence="7" id="KW-0862">Zinc</keyword>
<dbReference type="InterPro" id="IPR013083">
    <property type="entry name" value="Znf_RING/FYVE/PHD"/>
</dbReference>
<proteinExistence type="inferred from homology"/>
<dbReference type="FunFam" id="3.30.40.10:FF:000127">
    <property type="entry name" value="E3 ubiquitin-protein ligase RNF181"/>
    <property type="match status" value="1"/>
</dbReference>
<gene>
    <name evidence="12" type="primary">LOC108666725</name>
</gene>
<reference evidence="12" key="1">
    <citation type="submission" date="2025-08" db="UniProtKB">
        <authorList>
            <consortium name="RefSeq"/>
        </authorList>
    </citation>
    <scope>IDENTIFICATION</scope>
    <source>
        <tissue evidence="12">Whole organism</tissue>
    </source>
</reference>
<evidence type="ECO:0000256" key="3">
    <source>
        <dbReference type="ARBA" id="ARBA00022679"/>
    </source>
</evidence>
<dbReference type="Proteomes" id="UP000694843">
    <property type="component" value="Unplaced"/>
</dbReference>
<comment type="catalytic activity">
    <reaction evidence="1">
        <text>S-ubiquitinyl-[E2 ubiquitin-conjugating enzyme]-L-cysteine + [acceptor protein]-L-lysine = [E2 ubiquitin-conjugating enzyme]-L-cysteine + N(6)-ubiquitinyl-[acceptor protein]-L-lysine.</text>
        <dbReference type="EC" id="2.3.2.27"/>
    </reaction>
</comment>
<comment type="similarity">
    <text evidence="8">Belongs to the RNF181 family.</text>
</comment>
<evidence type="ECO:0000256" key="9">
    <source>
        <dbReference type="PROSITE-ProRule" id="PRU00175"/>
    </source>
</evidence>
<dbReference type="CDD" id="cd16669">
    <property type="entry name" value="RING-H2_RNF181"/>
    <property type="match status" value="1"/>
</dbReference>
<evidence type="ECO:0000256" key="2">
    <source>
        <dbReference type="ARBA" id="ARBA00012483"/>
    </source>
</evidence>
<dbReference type="GO" id="GO:0016567">
    <property type="term" value="P:protein ubiquitination"/>
    <property type="evidence" value="ECO:0007669"/>
    <property type="project" value="UniProtKB-ARBA"/>
</dbReference>
<evidence type="ECO:0000256" key="8">
    <source>
        <dbReference type="ARBA" id="ARBA00038197"/>
    </source>
</evidence>